<sequence length="414" mass="46036">MSRPEPRLLPFPAKPESKPKVRDPRIDLLRGLALVMILIDHMPGNPYEAITYRNFGFSDAAEAFYILSGVAVGLAYAGRFLPEQRAKNGLWPAVAPVWKRAWTLYLVHLFLTLWAVAIFAGGADWLGNPELLNMHNLRAVYDNPEEVIFGIATLGHQIGYVNILPVYSLLLLIAPAAVLIALWRPMVLLAGSVTLWFCAGTFALNLPNWPNGGVWFFNPLSWQLIFVIGLLCGLAMRRGERLVPVNRTLFFVALGWLVLAAAWRLIPPFGQMMNYGMWWLDNHGLPSIFFTQNKTDLGLPRVLHVLALFYVISCLPSVRSLSAHKWGEPLRLLGRQGLLVFASGTVLALTGQVLMLGFPEATWPLWLPTPVGIALMCLAAWIAEDGKRRAKATAREGSRAPMPVSMQETARVRV</sequence>
<name>A0A917E8U7_9RHOB</name>
<feature type="transmembrane region" description="Helical" evidence="2">
    <location>
        <begin position="338"/>
        <end position="359"/>
    </location>
</feature>
<dbReference type="EMBL" id="BMFJ01000001">
    <property type="protein sequence ID" value="GGE15988.1"/>
    <property type="molecule type" value="Genomic_DNA"/>
</dbReference>
<keyword evidence="2" id="KW-0812">Transmembrane</keyword>
<dbReference type="PANTHER" id="PTHR38592:SF3">
    <property type="entry name" value="BLL4819 PROTEIN"/>
    <property type="match status" value="1"/>
</dbReference>
<dbReference type="Pfam" id="PF10129">
    <property type="entry name" value="OpgC_C"/>
    <property type="match status" value="1"/>
</dbReference>
<feature type="transmembrane region" description="Helical" evidence="2">
    <location>
        <begin position="365"/>
        <end position="383"/>
    </location>
</feature>
<keyword evidence="4" id="KW-1185">Reference proteome</keyword>
<feature type="transmembrane region" description="Helical" evidence="2">
    <location>
        <begin position="63"/>
        <end position="81"/>
    </location>
</feature>
<keyword evidence="2" id="KW-0472">Membrane</keyword>
<evidence type="ECO:0000313" key="4">
    <source>
        <dbReference type="Proteomes" id="UP000612855"/>
    </source>
</evidence>
<feature type="transmembrane region" description="Helical" evidence="2">
    <location>
        <begin position="102"/>
        <end position="127"/>
    </location>
</feature>
<proteinExistence type="predicted"/>
<dbReference type="RefSeq" id="WP_188475678.1">
    <property type="nucleotide sequence ID" value="NZ_BMFJ01000001.1"/>
</dbReference>
<protein>
    <submittedName>
        <fullName evidence="3">OpgC protein</fullName>
    </submittedName>
</protein>
<comment type="caution">
    <text evidence="3">The sequence shown here is derived from an EMBL/GenBank/DDBJ whole genome shotgun (WGS) entry which is preliminary data.</text>
</comment>
<evidence type="ECO:0000256" key="2">
    <source>
        <dbReference type="SAM" id="Phobius"/>
    </source>
</evidence>
<feature type="transmembrane region" description="Helical" evidence="2">
    <location>
        <begin position="147"/>
        <end position="174"/>
    </location>
</feature>
<dbReference type="Proteomes" id="UP000612855">
    <property type="component" value="Unassembled WGS sequence"/>
</dbReference>
<dbReference type="PANTHER" id="PTHR38592">
    <property type="entry name" value="BLL4819 PROTEIN"/>
    <property type="match status" value="1"/>
</dbReference>
<gene>
    <name evidence="3" type="primary">opgC</name>
    <name evidence="3" type="ORF">GCM10011360_00970</name>
</gene>
<dbReference type="AlphaFoldDB" id="A0A917E8U7"/>
<feature type="transmembrane region" description="Helical" evidence="2">
    <location>
        <begin position="248"/>
        <end position="266"/>
    </location>
</feature>
<dbReference type="PIRSF" id="PIRSF028704">
    <property type="entry name" value="UPC028704"/>
    <property type="match status" value="1"/>
</dbReference>
<feature type="region of interest" description="Disordered" evidence="1">
    <location>
        <begin position="392"/>
        <end position="414"/>
    </location>
</feature>
<feature type="transmembrane region" description="Helical" evidence="2">
    <location>
        <begin position="186"/>
        <end position="204"/>
    </location>
</feature>
<reference evidence="4" key="1">
    <citation type="journal article" date="2019" name="Int. J. Syst. Evol. Microbiol.">
        <title>The Global Catalogue of Microorganisms (GCM) 10K type strain sequencing project: providing services to taxonomists for standard genome sequencing and annotation.</title>
        <authorList>
            <consortium name="The Broad Institute Genomics Platform"/>
            <consortium name="The Broad Institute Genome Sequencing Center for Infectious Disease"/>
            <person name="Wu L."/>
            <person name="Ma J."/>
        </authorList>
    </citation>
    <scope>NUCLEOTIDE SEQUENCE [LARGE SCALE GENOMIC DNA]</scope>
    <source>
        <strain evidence="4">CGMCC 1.12664</strain>
    </source>
</reference>
<evidence type="ECO:0000256" key="1">
    <source>
        <dbReference type="SAM" id="MobiDB-lite"/>
    </source>
</evidence>
<accession>A0A917E8U7</accession>
<dbReference type="InterPro" id="IPR014550">
    <property type="entry name" value="UCP028704_OpgC"/>
</dbReference>
<feature type="transmembrane region" description="Helical" evidence="2">
    <location>
        <begin position="299"/>
        <end position="318"/>
    </location>
</feature>
<feature type="region of interest" description="Disordered" evidence="1">
    <location>
        <begin position="1"/>
        <end position="20"/>
    </location>
</feature>
<evidence type="ECO:0000313" key="3">
    <source>
        <dbReference type="EMBL" id="GGE15988.1"/>
    </source>
</evidence>
<keyword evidence="2" id="KW-1133">Transmembrane helix</keyword>
<feature type="transmembrane region" description="Helical" evidence="2">
    <location>
        <begin position="216"/>
        <end position="236"/>
    </location>
</feature>
<organism evidence="3 4">
    <name type="scientific">Primorskyibacter flagellatus</name>
    <dbReference type="NCBI Taxonomy" id="1387277"/>
    <lineage>
        <taxon>Bacteria</taxon>
        <taxon>Pseudomonadati</taxon>
        <taxon>Pseudomonadota</taxon>
        <taxon>Alphaproteobacteria</taxon>
        <taxon>Rhodobacterales</taxon>
        <taxon>Roseobacteraceae</taxon>
        <taxon>Primorskyibacter</taxon>
    </lineage>
</organism>